<evidence type="ECO:0000256" key="2">
    <source>
        <dbReference type="SAM" id="Phobius"/>
    </source>
</evidence>
<keyword evidence="2" id="KW-0812">Transmembrane</keyword>
<protein>
    <submittedName>
        <fullName evidence="3">Uncharacterized protein</fullName>
    </submittedName>
</protein>
<evidence type="ECO:0000313" key="4">
    <source>
        <dbReference type="Proteomes" id="UP000238413"/>
    </source>
</evidence>
<organism evidence="3 4">
    <name type="scientific">Streptomyces dengpaensis</name>
    <dbReference type="NCBI Taxonomy" id="2049881"/>
    <lineage>
        <taxon>Bacteria</taxon>
        <taxon>Bacillati</taxon>
        <taxon>Actinomycetota</taxon>
        <taxon>Actinomycetes</taxon>
        <taxon>Kitasatosporales</taxon>
        <taxon>Streptomycetaceae</taxon>
        <taxon>Streptomyces</taxon>
    </lineage>
</organism>
<reference evidence="3 4" key="1">
    <citation type="submission" date="2018-02" db="EMBL/GenBank/DDBJ databases">
        <title>Complete genome sequence of Streptomyces dengpaensis, the producer of angucyclines.</title>
        <authorList>
            <person name="Yumei L."/>
        </authorList>
    </citation>
    <scope>NUCLEOTIDE SEQUENCE [LARGE SCALE GENOMIC DNA]</scope>
    <source>
        <strain evidence="3 4">XZHG99</strain>
    </source>
</reference>
<keyword evidence="2" id="KW-0472">Membrane</keyword>
<dbReference type="EMBL" id="CP026652">
    <property type="protein sequence ID" value="AVH57907.1"/>
    <property type="molecule type" value="Genomic_DNA"/>
</dbReference>
<sequence>MGQQAGEQRAEGPYGRSGRRLPGDPAPGTGLADSDSGPGVTRPPGAADPGRRGISYARAFVRALPGLLIAAGAVYEYLTPPEPTPQGS</sequence>
<accession>A0ABM6STA5</accession>
<feature type="region of interest" description="Disordered" evidence="1">
    <location>
        <begin position="1"/>
        <end position="52"/>
    </location>
</feature>
<feature type="transmembrane region" description="Helical" evidence="2">
    <location>
        <begin position="59"/>
        <end position="78"/>
    </location>
</feature>
<dbReference type="Proteomes" id="UP000238413">
    <property type="component" value="Chromosome"/>
</dbReference>
<proteinExistence type="predicted"/>
<dbReference type="RefSeq" id="WP_099506037.1">
    <property type="nucleotide sequence ID" value="NZ_CP026652.1"/>
</dbReference>
<evidence type="ECO:0000313" key="3">
    <source>
        <dbReference type="EMBL" id="AVH57907.1"/>
    </source>
</evidence>
<keyword evidence="4" id="KW-1185">Reference proteome</keyword>
<gene>
    <name evidence="3" type="ORF">C4B68_21475</name>
</gene>
<evidence type="ECO:0000256" key="1">
    <source>
        <dbReference type="SAM" id="MobiDB-lite"/>
    </source>
</evidence>
<keyword evidence="2" id="KW-1133">Transmembrane helix</keyword>
<name>A0ABM6STA5_9ACTN</name>